<protein>
    <submittedName>
        <fullName evidence="9">MFS transporter</fullName>
    </submittedName>
</protein>
<dbReference type="InterPro" id="IPR050171">
    <property type="entry name" value="MFS_Transporters"/>
</dbReference>
<feature type="transmembrane region" description="Helical" evidence="7">
    <location>
        <begin position="86"/>
        <end position="105"/>
    </location>
</feature>
<keyword evidence="4 7" id="KW-0812">Transmembrane</keyword>
<feature type="transmembrane region" description="Helical" evidence="7">
    <location>
        <begin position="321"/>
        <end position="342"/>
    </location>
</feature>
<feature type="transmembrane region" description="Helical" evidence="7">
    <location>
        <begin position="394"/>
        <end position="416"/>
    </location>
</feature>
<dbReference type="Gene3D" id="1.20.1250.20">
    <property type="entry name" value="MFS general substrate transporter like domains"/>
    <property type="match status" value="1"/>
</dbReference>
<reference evidence="9 10" key="1">
    <citation type="submission" date="2020-04" db="EMBL/GenBank/DDBJ databases">
        <title>Antimicrobial susceptibility and clonality of vaginal-derived multi-drug resistant Mobiluncus isolates in China.</title>
        <authorList>
            <person name="Zhang X."/>
        </authorList>
    </citation>
    <scope>NUCLEOTIDE SEQUENCE [LARGE SCALE GENOMIC DNA]</scope>
    <source>
        <strain evidence="9 10">13</strain>
    </source>
</reference>
<evidence type="ECO:0000256" key="6">
    <source>
        <dbReference type="ARBA" id="ARBA00023136"/>
    </source>
</evidence>
<dbReference type="GO" id="GO:0005886">
    <property type="term" value="C:plasma membrane"/>
    <property type="evidence" value="ECO:0007669"/>
    <property type="project" value="UniProtKB-SubCell"/>
</dbReference>
<feature type="transmembrane region" description="Helical" evidence="7">
    <location>
        <begin position="20"/>
        <end position="38"/>
    </location>
</feature>
<evidence type="ECO:0000256" key="1">
    <source>
        <dbReference type="ARBA" id="ARBA00004651"/>
    </source>
</evidence>
<evidence type="ECO:0000256" key="4">
    <source>
        <dbReference type="ARBA" id="ARBA00022692"/>
    </source>
</evidence>
<feature type="transmembrane region" description="Helical" evidence="7">
    <location>
        <begin position="297"/>
        <end position="315"/>
    </location>
</feature>
<dbReference type="GO" id="GO:0022857">
    <property type="term" value="F:transmembrane transporter activity"/>
    <property type="evidence" value="ECO:0007669"/>
    <property type="project" value="InterPro"/>
</dbReference>
<dbReference type="Proteomes" id="UP000578252">
    <property type="component" value="Unassembled WGS sequence"/>
</dbReference>
<dbReference type="PANTHER" id="PTHR23517">
    <property type="entry name" value="RESISTANCE PROTEIN MDTM, PUTATIVE-RELATED-RELATED"/>
    <property type="match status" value="1"/>
</dbReference>
<dbReference type="InterPro" id="IPR011701">
    <property type="entry name" value="MFS"/>
</dbReference>
<evidence type="ECO:0000259" key="8">
    <source>
        <dbReference type="PROSITE" id="PS50850"/>
    </source>
</evidence>
<dbReference type="InterPro" id="IPR036259">
    <property type="entry name" value="MFS_trans_sf"/>
</dbReference>
<evidence type="ECO:0000313" key="10">
    <source>
        <dbReference type="Proteomes" id="UP000578252"/>
    </source>
</evidence>
<name>A0A7Y0U151_9ACTO</name>
<accession>A0A7Y0U151</accession>
<gene>
    <name evidence="9" type="ORF">HHJ78_05735</name>
</gene>
<organism evidence="9 10">
    <name type="scientific">Mobiluncus mulieris</name>
    <dbReference type="NCBI Taxonomy" id="2052"/>
    <lineage>
        <taxon>Bacteria</taxon>
        <taxon>Bacillati</taxon>
        <taxon>Actinomycetota</taxon>
        <taxon>Actinomycetes</taxon>
        <taxon>Actinomycetales</taxon>
        <taxon>Actinomycetaceae</taxon>
        <taxon>Mobiluncus</taxon>
    </lineage>
</organism>
<dbReference type="Pfam" id="PF07690">
    <property type="entry name" value="MFS_1"/>
    <property type="match status" value="1"/>
</dbReference>
<comment type="caution">
    <text evidence="9">The sequence shown here is derived from an EMBL/GenBank/DDBJ whole genome shotgun (WGS) entry which is preliminary data.</text>
</comment>
<keyword evidence="6 7" id="KW-0472">Membrane</keyword>
<keyword evidence="3" id="KW-1003">Cell membrane</keyword>
<dbReference type="CDD" id="cd06174">
    <property type="entry name" value="MFS"/>
    <property type="match status" value="1"/>
</dbReference>
<dbReference type="SUPFAM" id="SSF103473">
    <property type="entry name" value="MFS general substrate transporter"/>
    <property type="match status" value="1"/>
</dbReference>
<feature type="transmembrane region" description="Helical" evidence="7">
    <location>
        <begin position="224"/>
        <end position="244"/>
    </location>
</feature>
<dbReference type="PROSITE" id="PS50850">
    <property type="entry name" value="MFS"/>
    <property type="match status" value="1"/>
</dbReference>
<dbReference type="InterPro" id="IPR020846">
    <property type="entry name" value="MFS_dom"/>
</dbReference>
<comment type="subcellular location">
    <subcellularLocation>
        <location evidence="1">Cell membrane</location>
        <topology evidence="1">Multi-pass membrane protein</topology>
    </subcellularLocation>
</comment>
<evidence type="ECO:0000256" key="3">
    <source>
        <dbReference type="ARBA" id="ARBA00022475"/>
    </source>
</evidence>
<proteinExistence type="predicted"/>
<feature type="transmembrane region" description="Helical" evidence="7">
    <location>
        <begin position="149"/>
        <end position="172"/>
    </location>
</feature>
<feature type="transmembrane region" description="Helical" evidence="7">
    <location>
        <begin position="111"/>
        <end position="129"/>
    </location>
</feature>
<evidence type="ECO:0000256" key="5">
    <source>
        <dbReference type="ARBA" id="ARBA00022989"/>
    </source>
</evidence>
<evidence type="ECO:0000256" key="2">
    <source>
        <dbReference type="ARBA" id="ARBA00022448"/>
    </source>
</evidence>
<feature type="domain" description="Major facilitator superfamily (MFS) profile" evidence="8">
    <location>
        <begin position="21"/>
        <end position="417"/>
    </location>
</feature>
<feature type="transmembrane region" description="Helical" evidence="7">
    <location>
        <begin position="264"/>
        <end position="290"/>
    </location>
</feature>
<evidence type="ECO:0000256" key="7">
    <source>
        <dbReference type="SAM" id="Phobius"/>
    </source>
</evidence>
<keyword evidence="2" id="KW-0813">Transport</keyword>
<sequence>MVNLTREMKITELSRVHRVFLLILVSMGSSIIYTPAYLKNVFYDPLMQATGASNAEIGQMLSAYALSATICYLPSGIVADKFRVRTLGWVGFVGTAILTFVYAALPSIAMLYVVFVGMGITTILIWWGIRFKLVRLISAEEDYSRNIGISYGIYGAAGLIVNLINLAVITWMAQNMILAVRVLLIILGVIILLLGVLSFLFIPKFENEIVQGKSSFDFGMVKQALGNPVVWLAAATMFFVYFYYTGVNYTTPYLQSVMGASLGIVSLVSIIRTYGVTLLSGPAFGFLANWSKSPSKIIILGSVIAAGGLVLLELLPKGAAMTVIAAAVVVLLGFVANGVFGICSSQLAEGKVPLTYFGTATGLLSVVGFLPDTFSSTWFGALIDKQGNDAYTSIFYILTGVAMLACLSSLVLIAYVRKYGKKADVLAKE</sequence>
<evidence type="ECO:0000313" key="9">
    <source>
        <dbReference type="EMBL" id="NMW65039.1"/>
    </source>
</evidence>
<keyword evidence="5 7" id="KW-1133">Transmembrane helix</keyword>
<dbReference type="PANTHER" id="PTHR23517:SF3">
    <property type="entry name" value="INTEGRAL MEMBRANE TRANSPORT PROTEIN"/>
    <property type="match status" value="1"/>
</dbReference>
<feature type="transmembrane region" description="Helical" evidence="7">
    <location>
        <begin position="178"/>
        <end position="203"/>
    </location>
</feature>
<dbReference type="AlphaFoldDB" id="A0A7Y0U151"/>
<feature type="transmembrane region" description="Helical" evidence="7">
    <location>
        <begin position="354"/>
        <end position="374"/>
    </location>
</feature>
<feature type="transmembrane region" description="Helical" evidence="7">
    <location>
        <begin position="58"/>
        <end position="79"/>
    </location>
</feature>
<dbReference type="EMBL" id="JABCUR010000004">
    <property type="protein sequence ID" value="NMW65039.1"/>
    <property type="molecule type" value="Genomic_DNA"/>
</dbReference>